<evidence type="ECO:0000259" key="1">
    <source>
        <dbReference type="Pfam" id="PF13966"/>
    </source>
</evidence>
<dbReference type="EMBL" id="EQ973791">
    <property type="protein sequence ID" value="EEF47015.1"/>
    <property type="molecule type" value="Genomic_DNA"/>
</dbReference>
<dbReference type="InterPro" id="IPR026960">
    <property type="entry name" value="RVT-Znf"/>
</dbReference>
<name>B9RP97_RICCO</name>
<dbReference type="InParanoid" id="B9RP97"/>
<reference evidence="3" key="1">
    <citation type="journal article" date="2010" name="Nat. Biotechnol.">
        <title>Draft genome sequence of the oilseed species Ricinus communis.</title>
        <authorList>
            <person name="Chan A.P."/>
            <person name="Crabtree J."/>
            <person name="Zhao Q."/>
            <person name="Lorenzi H."/>
            <person name="Orvis J."/>
            <person name="Puiu D."/>
            <person name="Melake-Berhan A."/>
            <person name="Jones K.M."/>
            <person name="Redman J."/>
            <person name="Chen G."/>
            <person name="Cahoon E.B."/>
            <person name="Gedil M."/>
            <person name="Stanke M."/>
            <person name="Haas B.J."/>
            <person name="Wortman J.R."/>
            <person name="Fraser-Liggett C.M."/>
            <person name="Ravel J."/>
            <person name="Rabinowicz P.D."/>
        </authorList>
    </citation>
    <scope>NUCLEOTIDE SEQUENCE [LARGE SCALE GENOMIC DNA]</scope>
    <source>
        <strain evidence="3">cv. Hale</strain>
    </source>
</reference>
<gene>
    <name evidence="2" type="ORF">RCOM_0925730</name>
</gene>
<dbReference type="AlphaFoldDB" id="B9RP97"/>
<keyword evidence="3" id="KW-1185">Reference proteome</keyword>
<proteinExistence type="predicted"/>
<sequence length="241" mass="27439">MVNFAKSAVFFSPNVKAECKSLLLANLGVAEMGIEGQYLGLPYLIGRNKQMLFNKIKDKILPNWGLLSSSLGTNPSYIWASLQQVRDLIRKGVRWKIGKGTEDAYRIQQPGFSVLYPSDVAVWRRLWKLNIAAKCKVFMWRALTNRLPVRTNLVMRKQLRAGNMSICIKNDVVWNEKKLSWRAVASRASSFLLQWGKARKLTDYQQLRRHFAGGDCLWQKPAIGKYKLNVDASSSAERGKS</sequence>
<protein>
    <recommendedName>
        <fullName evidence="1">Reverse transcriptase zinc-binding domain-containing protein</fullName>
    </recommendedName>
</protein>
<dbReference type="Pfam" id="PF13966">
    <property type="entry name" value="zf-RVT"/>
    <property type="match status" value="1"/>
</dbReference>
<evidence type="ECO:0000313" key="2">
    <source>
        <dbReference type="EMBL" id="EEF47015.1"/>
    </source>
</evidence>
<evidence type="ECO:0000313" key="3">
    <source>
        <dbReference type="Proteomes" id="UP000008311"/>
    </source>
</evidence>
<accession>B9RP97</accession>
<organism evidence="2 3">
    <name type="scientific">Ricinus communis</name>
    <name type="common">Castor bean</name>
    <dbReference type="NCBI Taxonomy" id="3988"/>
    <lineage>
        <taxon>Eukaryota</taxon>
        <taxon>Viridiplantae</taxon>
        <taxon>Streptophyta</taxon>
        <taxon>Embryophyta</taxon>
        <taxon>Tracheophyta</taxon>
        <taxon>Spermatophyta</taxon>
        <taxon>Magnoliopsida</taxon>
        <taxon>eudicotyledons</taxon>
        <taxon>Gunneridae</taxon>
        <taxon>Pentapetalae</taxon>
        <taxon>rosids</taxon>
        <taxon>fabids</taxon>
        <taxon>Malpighiales</taxon>
        <taxon>Euphorbiaceae</taxon>
        <taxon>Acalyphoideae</taxon>
        <taxon>Acalypheae</taxon>
        <taxon>Ricinus</taxon>
    </lineage>
</organism>
<dbReference type="Proteomes" id="UP000008311">
    <property type="component" value="Unassembled WGS sequence"/>
</dbReference>
<feature type="domain" description="Reverse transcriptase zinc-binding" evidence="1">
    <location>
        <begin position="119"/>
        <end position="161"/>
    </location>
</feature>